<feature type="region of interest" description="Disordered" evidence="1">
    <location>
        <begin position="96"/>
        <end position="121"/>
    </location>
</feature>
<evidence type="ECO:0000313" key="2">
    <source>
        <dbReference type="EMBL" id="KAK4804652.1"/>
    </source>
</evidence>
<dbReference type="EMBL" id="JAXQNO010000001">
    <property type="protein sequence ID" value="KAK4804652.1"/>
    <property type="molecule type" value="Genomic_DNA"/>
</dbReference>
<proteinExistence type="predicted"/>
<name>A0AAN7MVB1_TRANT</name>
<dbReference type="AlphaFoldDB" id="A0AAN7MVB1"/>
<evidence type="ECO:0000256" key="1">
    <source>
        <dbReference type="SAM" id="MobiDB-lite"/>
    </source>
</evidence>
<organism evidence="2 3">
    <name type="scientific">Trapa natans</name>
    <name type="common">Water chestnut</name>
    <dbReference type="NCBI Taxonomy" id="22666"/>
    <lineage>
        <taxon>Eukaryota</taxon>
        <taxon>Viridiplantae</taxon>
        <taxon>Streptophyta</taxon>
        <taxon>Embryophyta</taxon>
        <taxon>Tracheophyta</taxon>
        <taxon>Spermatophyta</taxon>
        <taxon>Magnoliopsida</taxon>
        <taxon>eudicotyledons</taxon>
        <taxon>Gunneridae</taxon>
        <taxon>Pentapetalae</taxon>
        <taxon>rosids</taxon>
        <taxon>malvids</taxon>
        <taxon>Myrtales</taxon>
        <taxon>Lythraceae</taxon>
        <taxon>Trapa</taxon>
    </lineage>
</organism>
<protein>
    <submittedName>
        <fullName evidence="2">Uncharacterized protein</fullName>
    </submittedName>
</protein>
<dbReference type="Proteomes" id="UP001346149">
    <property type="component" value="Unassembled WGS sequence"/>
</dbReference>
<feature type="region of interest" description="Disordered" evidence="1">
    <location>
        <begin position="321"/>
        <end position="344"/>
    </location>
</feature>
<feature type="compositionally biased region" description="Basic and acidic residues" evidence="1">
    <location>
        <begin position="331"/>
        <end position="344"/>
    </location>
</feature>
<evidence type="ECO:0000313" key="3">
    <source>
        <dbReference type="Proteomes" id="UP001346149"/>
    </source>
</evidence>
<comment type="caution">
    <text evidence="2">The sequence shown here is derived from an EMBL/GenBank/DDBJ whole genome shotgun (WGS) entry which is preliminary data.</text>
</comment>
<reference evidence="2 3" key="1">
    <citation type="journal article" date="2023" name="Hortic Res">
        <title>Pangenome of water caltrop reveals structural variations and asymmetric subgenome divergence after allopolyploidization.</title>
        <authorList>
            <person name="Zhang X."/>
            <person name="Chen Y."/>
            <person name="Wang L."/>
            <person name="Yuan Y."/>
            <person name="Fang M."/>
            <person name="Shi L."/>
            <person name="Lu R."/>
            <person name="Comes H.P."/>
            <person name="Ma Y."/>
            <person name="Chen Y."/>
            <person name="Huang G."/>
            <person name="Zhou Y."/>
            <person name="Zheng Z."/>
            <person name="Qiu Y."/>
        </authorList>
    </citation>
    <scope>NUCLEOTIDE SEQUENCE [LARGE SCALE GENOMIC DNA]</scope>
    <source>
        <strain evidence="2">F231</strain>
    </source>
</reference>
<gene>
    <name evidence="2" type="ORF">SAY86_004469</name>
</gene>
<accession>A0AAN7MVB1</accession>
<keyword evidence="3" id="KW-1185">Reference proteome</keyword>
<sequence length="344" mass="38829">MGCISSKVISRSMSLRDDWNQRQQLFRSSKGRDRDQFLALISTSNKVPNGSTDVDPKTDIYSGIIEHIKGADSGGEIPLPTMPKFSFEGLELGLQDPPKRSKSWHRFPEDNTSSSTRQSCDDDEFEWKNYGVPRSQSFHTVEEFDELLKRIHLTSIPQSRDGDDKPVLKETQNHAATLDEFLVKETLVNEGEADEASPIFSTESMTKDDASLEKLMERKGHKRRSLARGLDSLKIPGMVELSAVGSLREWLEVGGQVYSPGTYVTPKFGSYISSRSKDENDCSKGYTFNPELVTAIDEDMQQLQAEEETILKQIAENWKELGHGEEEDQVKEEPATKIEKLDME</sequence>